<feature type="domain" description="Serpin" evidence="2">
    <location>
        <begin position="13"/>
        <end position="135"/>
    </location>
</feature>
<evidence type="ECO:0000259" key="2">
    <source>
        <dbReference type="Pfam" id="PF00079"/>
    </source>
</evidence>
<proteinExistence type="inferred from homology"/>
<gene>
    <name evidence="3" type="ORF">Ciccas_006200</name>
</gene>
<dbReference type="Gene3D" id="2.30.39.10">
    <property type="entry name" value="Alpha-1-antitrypsin, domain 1"/>
    <property type="match status" value="1"/>
</dbReference>
<sequence>MGDMDLRFDDTEFFEILVEMQPENIDLNIPSFSAKHSVDLVPGLQKTGIKTLFNGDADLSGMSSERVKVSSVKQSVALELNKDGLEASPVPSIGMAATSLDTQSRKQFNCDQPFAYVLARRSYDRILFVGEYNAPDPAYKGFSKIL</sequence>
<name>A0ABD2Q6F5_9PLAT</name>
<dbReference type="InterPro" id="IPR042178">
    <property type="entry name" value="Serpin_sf_1"/>
</dbReference>
<evidence type="ECO:0000313" key="4">
    <source>
        <dbReference type="Proteomes" id="UP001626550"/>
    </source>
</evidence>
<dbReference type="Gene3D" id="3.30.497.10">
    <property type="entry name" value="Antithrombin, subunit I, domain 2"/>
    <property type="match status" value="1"/>
</dbReference>
<comment type="similarity">
    <text evidence="1">Belongs to the serpin family.</text>
</comment>
<organism evidence="3 4">
    <name type="scientific">Cichlidogyrus casuarinus</name>
    <dbReference type="NCBI Taxonomy" id="1844966"/>
    <lineage>
        <taxon>Eukaryota</taxon>
        <taxon>Metazoa</taxon>
        <taxon>Spiralia</taxon>
        <taxon>Lophotrochozoa</taxon>
        <taxon>Platyhelminthes</taxon>
        <taxon>Monogenea</taxon>
        <taxon>Monopisthocotylea</taxon>
        <taxon>Dactylogyridea</taxon>
        <taxon>Ancyrocephalidae</taxon>
        <taxon>Cichlidogyrus</taxon>
    </lineage>
</organism>
<accession>A0ABD2Q6F5</accession>
<dbReference type="SUPFAM" id="SSF56574">
    <property type="entry name" value="Serpins"/>
    <property type="match status" value="1"/>
</dbReference>
<dbReference type="InterPro" id="IPR036186">
    <property type="entry name" value="Serpin_sf"/>
</dbReference>
<dbReference type="PANTHER" id="PTHR11461:SF211">
    <property type="entry name" value="GH10112P-RELATED"/>
    <property type="match status" value="1"/>
</dbReference>
<dbReference type="PANTHER" id="PTHR11461">
    <property type="entry name" value="SERINE PROTEASE INHIBITOR, SERPIN"/>
    <property type="match status" value="1"/>
</dbReference>
<evidence type="ECO:0000313" key="3">
    <source>
        <dbReference type="EMBL" id="KAL3315169.1"/>
    </source>
</evidence>
<dbReference type="Pfam" id="PF00079">
    <property type="entry name" value="Serpin"/>
    <property type="match status" value="1"/>
</dbReference>
<comment type="caution">
    <text evidence="3">The sequence shown here is derived from an EMBL/GenBank/DDBJ whole genome shotgun (WGS) entry which is preliminary data.</text>
</comment>
<keyword evidence="4" id="KW-1185">Reference proteome</keyword>
<protein>
    <recommendedName>
        <fullName evidence="2">Serpin domain-containing protein</fullName>
    </recommendedName>
</protein>
<dbReference type="EMBL" id="JBJKFK010000809">
    <property type="protein sequence ID" value="KAL3315169.1"/>
    <property type="molecule type" value="Genomic_DNA"/>
</dbReference>
<dbReference type="InterPro" id="IPR000215">
    <property type="entry name" value="Serpin_fam"/>
</dbReference>
<dbReference type="InterPro" id="IPR042185">
    <property type="entry name" value="Serpin_sf_2"/>
</dbReference>
<evidence type="ECO:0000256" key="1">
    <source>
        <dbReference type="ARBA" id="ARBA00009500"/>
    </source>
</evidence>
<dbReference type="InterPro" id="IPR023796">
    <property type="entry name" value="Serpin_dom"/>
</dbReference>
<dbReference type="AlphaFoldDB" id="A0ABD2Q6F5"/>
<reference evidence="3 4" key="1">
    <citation type="submission" date="2024-11" db="EMBL/GenBank/DDBJ databases">
        <title>Adaptive evolution of stress response genes in parasites aligns with host niche diversity.</title>
        <authorList>
            <person name="Hahn C."/>
            <person name="Resl P."/>
        </authorList>
    </citation>
    <scope>NUCLEOTIDE SEQUENCE [LARGE SCALE GENOMIC DNA]</scope>
    <source>
        <strain evidence="3">EGGRZ-B1_66</strain>
        <tissue evidence="3">Body</tissue>
    </source>
</reference>
<dbReference type="Proteomes" id="UP001626550">
    <property type="component" value="Unassembled WGS sequence"/>
</dbReference>